<accession>A0ABD3CN92</accession>
<evidence type="ECO:0000313" key="2">
    <source>
        <dbReference type="EMBL" id="KAL3630062.1"/>
    </source>
</evidence>
<feature type="region of interest" description="Disordered" evidence="1">
    <location>
        <begin position="296"/>
        <end position="321"/>
    </location>
</feature>
<dbReference type="Proteomes" id="UP001632038">
    <property type="component" value="Unassembled WGS sequence"/>
</dbReference>
<protein>
    <submittedName>
        <fullName evidence="2">Uncharacterized protein</fullName>
    </submittedName>
</protein>
<dbReference type="PANTHER" id="PTHR36368:SF1">
    <property type="entry name" value="ATP-DEPENDENT CASEINOLYTIC PROTEASE_CROTONASE FAMILY PROTEIN"/>
    <property type="match status" value="1"/>
</dbReference>
<name>A0ABD3CN92_9LAMI</name>
<proteinExistence type="predicted"/>
<reference evidence="3" key="1">
    <citation type="journal article" date="2024" name="IScience">
        <title>Strigolactones Initiate the Formation of Haustorium-like Structures in Castilleja.</title>
        <authorList>
            <person name="Buerger M."/>
            <person name="Peterson D."/>
            <person name="Chory J."/>
        </authorList>
    </citation>
    <scope>NUCLEOTIDE SEQUENCE [LARGE SCALE GENOMIC DNA]</scope>
</reference>
<sequence length="416" mass="46529">MSTSSPRLELHTSDSPVLYPIDSVSAPSEPPDIRNWFPSFIYESPVLNTFDDLQDLDGSGETCLQEGKKRKAGENQPVGNSNYGLLSEARKSSRKIIKCHESDEFEHSKCAALVTGSSESLSFSSEPPDIKNWFSSYLYESSPLDTAEAFTISDMKVREDDKMCISQKSCKQEKDVLVMGITDVEESTELPTQIRTSNIVVKCTNLVKDSKLDYQPFDKDVYNVALMPMSPIPPSQLTSEQVCKQVFPGSVKKLESNDNDVNLDISFSEITVPQLSNIDFYSHKSVGRNCFEDRLEKEEPHETASDSSNRPADSNRIGKENKENGFVSIRKSCKENGANLTRHVQVQFESLGNGVKPGLRCEKRAKISRKVLSDTSNILTPAEMESSGKWCCPQKNKPNLGPHLKQLQLGKWIRRV</sequence>
<dbReference type="PANTHER" id="PTHR36368">
    <property type="entry name" value="ATP-DEPENDENT CASEINOLYTIC PROTEASE/CROTONASE FAMILY PROTEIN"/>
    <property type="match status" value="1"/>
</dbReference>
<organism evidence="2 3">
    <name type="scientific">Castilleja foliolosa</name>
    <dbReference type="NCBI Taxonomy" id="1961234"/>
    <lineage>
        <taxon>Eukaryota</taxon>
        <taxon>Viridiplantae</taxon>
        <taxon>Streptophyta</taxon>
        <taxon>Embryophyta</taxon>
        <taxon>Tracheophyta</taxon>
        <taxon>Spermatophyta</taxon>
        <taxon>Magnoliopsida</taxon>
        <taxon>eudicotyledons</taxon>
        <taxon>Gunneridae</taxon>
        <taxon>Pentapetalae</taxon>
        <taxon>asterids</taxon>
        <taxon>lamiids</taxon>
        <taxon>Lamiales</taxon>
        <taxon>Orobanchaceae</taxon>
        <taxon>Pedicularideae</taxon>
        <taxon>Castillejinae</taxon>
        <taxon>Castilleja</taxon>
    </lineage>
</organism>
<keyword evidence="3" id="KW-1185">Reference proteome</keyword>
<evidence type="ECO:0000313" key="3">
    <source>
        <dbReference type="Proteomes" id="UP001632038"/>
    </source>
</evidence>
<evidence type="ECO:0000256" key="1">
    <source>
        <dbReference type="SAM" id="MobiDB-lite"/>
    </source>
</evidence>
<dbReference type="AlphaFoldDB" id="A0ABD3CN92"/>
<comment type="caution">
    <text evidence="2">The sequence shown here is derived from an EMBL/GenBank/DDBJ whole genome shotgun (WGS) entry which is preliminary data.</text>
</comment>
<dbReference type="EMBL" id="JAVIJP010000032">
    <property type="protein sequence ID" value="KAL3630062.1"/>
    <property type="molecule type" value="Genomic_DNA"/>
</dbReference>
<gene>
    <name evidence="2" type="ORF">CASFOL_023046</name>
</gene>